<dbReference type="PANTHER" id="PTHR34610">
    <property type="entry name" value="SSL7007 PROTEIN"/>
    <property type="match status" value="1"/>
</dbReference>
<reference evidence="2" key="1">
    <citation type="journal article" date="2021" name="Microb. Physiol.">
        <title>Proteogenomic Insights into the Physiology of Marine, Sulfate-Reducing, Filamentous Desulfonema limicola and Desulfonema magnum.</title>
        <authorList>
            <person name="Schnaars V."/>
            <person name="Wohlbrand L."/>
            <person name="Scheve S."/>
            <person name="Hinrichs C."/>
            <person name="Reinhardt R."/>
            <person name="Rabus R."/>
        </authorList>
    </citation>
    <scope>NUCLEOTIDE SEQUENCE</scope>
    <source>
        <strain evidence="2">5ac10</strain>
    </source>
</reference>
<organism evidence="2 3">
    <name type="scientific">Desulfonema limicola</name>
    <dbReference type="NCBI Taxonomy" id="45656"/>
    <lineage>
        <taxon>Bacteria</taxon>
        <taxon>Pseudomonadati</taxon>
        <taxon>Thermodesulfobacteriota</taxon>
        <taxon>Desulfobacteria</taxon>
        <taxon>Desulfobacterales</taxon>
        <taxon>Desulfococcaceae</taxon>
        <taxon>Desulfonema</taxon>
    </lineage>
</organism>
<protein>
    <submittedName>
        <fullName evidence="2">PIN domain-containing protein</fullName>
    </submittedName>
</protein>
<dbReference type="AlphaFoldDB" id="A0A975B9I0"/>
<dbReference type="SUPFAM" id="SSF88723">
    <property type="entry name" value="PIN domain-like"/>
    <property type="match status" value="1"/>
</dbReference>
<dbReference type="Pfam" id="PF13470">
    <property type="entry name" value="PIN_3"/>
    <property type="match status" value="1"/>
</dbReference>
<feature type="domain" description="PIN" evidence="1">
    <location>
        <begin position="7"/>
        <end position="90"/>
    </location>
</feature>
<name>A0A975B9I0_9BACT</name>
<sequence length="117" mass="13765">MKLLQNEDERFQINVSTSLILEYEAVLKREIHRQDKDISMIDHFIDDIVSVANRYSIFYLLRPYLKDADDDFILELAFTCSADFIVTYNTSNFKKAKFFGVEIINPKEFLQKIGEIS</sequence>
<dbReference type="Proteomes" id="UP000663720">
    <property type="component" value="Chromosome"/>
</dbReference>
<proteinExistence type="predicted"/>
<dbReference type="InterPro" id="IPR002850">
    <property type="entry name" value="PIN_toxin-like"/>
</dbReference>
<dbReference type="KEGG" id="dli:dnl_35500"/>
<dbReference type="EMBL" id="CP061799">
    <property type="protein sequence ID" value="QTA81219.1"/>
    <property type="molecule type" value="Genomic_DNA"/>
</dbReference>
<evidence type="ECO:0000259" key="1">
    <source>
        <dbReference type="Pfam" id="PF13470"/>
    </source>
</evidence>
<accession>A0A975B9I0</accession>
<dbReference type="InterPro" id="IPR029060">
    <property type="entry name" value="PIN-like_dom_sf"/>
</dbReference>
<dbReference type="InterPro" id="IPR002716">
    <property type="entry name" value="PIN_dom"/>
</dbReference>
<evidence type="ECO:0000313" key="2">
    <source>
        <dbReference type="EMBL" id="QTA81219.1"/>
    </source>
</evidence>
<evidence type="ECO:0000313" key="3">
    <source>
        <dbReference type="Proteomes" id="UP000663720"/>
    </source>
</evidence>
<dbReference type="PANTHER" id="PTHR34610:SF3">
    <property type="entry name" value="SSL7007 PROTEIN"/>
    <property type="match status" value="1"/>
</dbReference>
<keyword evidence="3" id="KW-1185">Reference proteome</keyword>
<gene>
    <name evidence="2" type="ORF">dnl_35500</name>
</gene>